<dbReference type="InterPro" id="IPR054722">
    <property type="entry name" value="PolX-like_BBD"/>
</dbReference>
<keyword evidence="3" id="KW-1185">Reference proteome</keyword>
<dbReference type="AlphaFoldDB" id="A0A9N7MXJ3"/>
<dbReference type="Proteomes" id="UP001153555">
    <property type="component" value="Unassembled WGS sequence"/>
</dbReference>
<reference evidence="2" key="1">
    <citation type="submission" date="2019-12" db="EMBL/GenBank/DDBJ databases">
        <authorList>
            <person name="Scholes J."/>
        </authorList>
    </citation>
    <scope>NUCLEOTIDE SEQUENCE</scope>
</reference>
<dbReference type="EMBL" id="CACSLK010015718">
    <property type="protein sequence ID" value="CAA0817247.1"/>
    <property type="molecule type" value="Genomic_DNA"/>
</dbReference>
<evidence type="ECO:0000259" key="1">
    <source>
        <dbReference type="Pfam" id="PF22936"/>
    </source>
</evidence>
<protein>
    <recommendedName>
        <fullName evidence="1">Retrovirus-related Pol polyprotein from transposon TNT 1-94-like beta-barrel domain-containing protein</fullName>
    </recommendedName>
</protein>
<evidence type="ECO:0000313" key="2">
    <source>
        <dbReference type="EMBL" id="CAA0817247.1"/>
    </source>
</evidence>
<feature type="non-terminal residue" evidence="2">
    <location>
        <position position="140"/>
    </location>
</feature>
<comment type="caution">
    <text evidence="2">The sequence shown here is derived from an EMBL/GenBank/DDBJ whole genome shotgun (WGS) entry which is preliminary data.</text>
</comment>
<sequence length="140" mass="15349">WWSRCESGVRVNAAFSSGIGDSFVAGSVGFSTASGALSDYDRLALGGLTNEQWSHFVSLVNSAKQNNSLSDTHRLFDWMYDSGATHHMTGFLEFLSDVQDIPARSVQLPNGSLTMVTKAGTVYLEYHITLYDVLHVPSLR</sequence>
<proteinExistence type="predicted"/>
<organism evidence="2 3">
    <name type="scientific">Striga hermonthica</name>
    <name type="common">Purple witchweed</name>
    <name type="synonym">Buchnera hermonthica</name>
    <dbReference type="NCBI Taxonomy" id="68872"/>
    <lineage>
        <taxon>Eukaryota</taxon>
        <taxon>Viridiplantae</taxon>
        <taxon>Streptophyta</taxon>
        <taxon>Embryophyta</taxon>
        <taxon>Tracheophyta</taxon>
        <taxon>Spermatophyta</taxon>
        <taxon>Magnoliopsida</taxon>
        <taxon>eudicotyledons</taxon>
        <taxon>Gunneridae</taxon>
        <taxon>Pentapetalae</taxon>
        <taxon>asterids</taxon>
        <taxon>lamiids</taxon>
        <taxon>Lamiales</taxon>
        <taxon>Orobanchaceae</taxon>
        <taxon>Buchnereae</taxon>
        <taxon>Striga</taxon>
    </lineage>
</organism>
<feature type="non-terminal residue" evidence="2">
    <location>
        <position position="1"/>
    </location>
</feature>
<evidence type="ECO:0000313" key="3">
    <source>
        <dbReference type="Proteomes" id="UP001153555"/>
    </source>
</evidence>
<gene>
    <name evidence="2" type="ORF">SHERM_16914</name>
</gene>
<accession>A0A9N7MXJ3</accession>
<feature type="domain" description="Retrovirus-related Pol polyprotein from transposon TNT 1-94-like beta-barrel" evidence="1">
    <location>
        <begin position="78"/>
        <end position="140"/>
    </location>
</feature>
<dbReference type="Pfam" id="PF22936">
    <property type="entry name" value="Pol_BBD"/>
    <property type="match status" value="1"/>
</dbReference>
<name>A0A9N7MXJ3_STRHE</name>